<reference evidence="1 2" key="1">
    <citation type="journal article" date="2018" name="Science">
        <title>The opium poppy genome and morphinan production.</title>
        <authorList>
            <person name="Guo L."/>
            <person name="Winzer T."/>
            <person name="Yang X."/>
            <person name="Li Y."/>
            <person name="Ning Z."/>
            <person name="He Z."/>
            <person name="Teodor R."/>
            <person name="Lu Y."/>
            <person name="Bowser T.A."/>
            <person name="Graham I.A."/>
            <person name="Ye K."/>
        </authorList>
    </citation>
    <scope>NUCLEOTIDE SEQUENCE [LARGE SCALE GENOMIC DNA]</scope>
    <source>
        <strain evidence="2">cv. HN1</strain>
        <tissue evidence="1">Leaves</tissue>
    </source>
</reference>
<accession>A0A4Y7KT75</accession>
<evidence type="ECO:0000313" key="2">
    <source>
        <dbReference type="Proteomes" id="UP000316621"/>
    </source>
</evidence>
<dbReference type="AlphaFoldDB" id="A0A4Y7KT75"/>
<keyword evidence="2" id="KW-1185">Reference proteome</keyword>
<gene>
    <name evidence="1" type="ORF">C5167_050541</name>
</gene>
<proteinExistence type="predicted"/>
<dbReference type="Gramene" id="RZC75065">
    <property type="protein sequence ID" value="RZC75065"/>
    <property type="gene ID" value="C5167_050541"/>
</dbReference>
<name>A0A4Y7KT75_PAPSO</name>
<dbReference type="OrthoDB" id="1708398at2759"/>
<sequence length="147" mass="16654">MALEWYNDDPSPWMIEQAREELENLESEHPNRFKLLKHELETFISDASSAKFHHYVNPTVQNFGAPSASISTQASTSIRKRKRCPQIQNTHPGDVVQWTTTSDAAITTAKQNLQKIDDQKKTSVDAAIQRAEACLEKLRIVKASFSI</sequence>
<dbReference type="EMBL" id="CM010722">
    <property type="protein sequence ID" value="RZC75065.1"/>
    <property type="molecule type" value="Genomic_DNA"/>
</dbReference>
<dbReference type="Proteomes" id="UP000316621">
    <property type="component" value="Chromosome 8"/>
</dbReference>
<protein>
    <submittedName>
        <fullName evidence="1">Uncharacterized protein</fullName>
    </submittedName>
</protein>
<evidence type="ECO:0000313" key="1">
    <source>
        <dbReference type="EMBL" id="RZC75065.1"/>
    </source>
</evidence>
<organism evidence="1 2">
    <name type="scientific">Papaver somniferum</name>
    <name type="common">Opium poppy</name>
    <dbReference type="NCBI Taxonomy" id="3469"/>
    <lineage>
        <taxon>Eukaryota</taxon>
        <taxon>Viridiplantae</taxon>
        <taxon>Streptophyta</taxon>
        <taxon>Embryophyta</taxon>
        <taxon>Tracheophyta</taxon>
        <taxon>Spermatophyta</taxon>
        <taxon>Magnoliopsida</taxon>
        <taxon>Ranunculales</taxon>
        <taxon>Papaveraceae</taxon>
        <taxon>Papaveroideae</taxon>
        <taxon>Papaver</taxon>
    </lineage>
</organism>